<feature type="non-terminal residue" evidence="2">
    <location>
        <position position="112"/>
    </location>
</feature>
<organism evidence="2 3">
    <name type="scientific">Paspalum notatum var. saurae</name>
    <dbReference type="NCBI Taxonomy" id="547442"/>
    <lineage>
        <taxon>Eukaryota</taxon>
        <taxon>Viridiplantae</taxon>
        <taxon>Streptophyta</taxon>
        <taxon>Embryophyta</taxon>
        <taxon>Tracheophyta</taxon>
        <taxon>Spermatophyta</taxon>
        <taxon>Magnoliopsida</taxon>
        <taxon>Liliopsida</taxon>
        <taxon>Poales</taxon>
        <taxon>Poaceae</taxon>
        <taxon>PACMAD clade</taxon>
        <taxon>Panicoideae</taxon>
        <taxon>Andropogonodae</taxon>
        <taxon>Paspaleae</taxon>
        <taxon>Paspalinae</taxon>
        <taxon>Paspalum</taxon>
    </lineage>
</organism>
<accession>A0AAQ3UED7</accession>
<keyword evidence="3" id="KW-1185">Reference proteome</keyword>
<evidence type="ECO:0000313" key="2">
    <source>
        <dbReference type="EMBL" id="WVZ90286.1"/>
    </source>
</evidence>
<name>A0AAQ3UED7_PASNO</name>
<evidence type="ECO:0000313" key="3">
    <source>
        <dbReference type="Proteomes" id="UP001341281"/>
    </source>
</evidence>
<proteinExistence type="predicted"/>
<sequence length="112" mass="13396">DKPILNINAKRLKRSGLNPAYDWHCRLGHINKKHVEKLHRDGRLDSFDYESFETCESCFLGKMTKTPFTSQGERAFEYGYIYLMIHKSESFERFKQYQIEVQKHSSKMIKFL</sequence>
<feature type="domain" description="GAG-pre-integrase" evidence="1">
    <location>
        <begin position="23"/>
        <end position="63"/>
    </location>
</feature>
<dbReference type="InterPro" id="IPR025724">
    <property type="entry name" value="GAG-pre-integrase_dom"/>
</dbReference>
<dbReference type="AlphaFoldDB" id="A0AAQ3UED7"/>
<dbReference type="Proteomes" id="UP001341281">
    <property type="component" value="Chromosome 08"/>
</dbReference>
<reference evidence="2 3" key="1">
    <citation type="submission" date="2024-02" db="EMBL/GenBank/DDBJ databases">
        <title>High-quality chromosome-scale genome assembly of Pensacola bahiagrass (Paspalum notatum Flugge var. saurae).</title>
        <authorList>
            <person name="Vega J.M."/>
            <person name="Podio M."/>
            <person name="Orjuela J."/>
            <person name="Siena L.A."/>
            <person name="Pessino S.C."/>
            <person name="Combes M.C."/>
            <person name="Mariac C."/>
            <person name="Albertini E."/>
            <person name="Pupilli F."/>
            <person name="Ortiz J.P.A."/>
            <person name="Leblanc O."/>
        </authorList>
    </citation>
    <scope>NUCLEOTIDE SEQUENCE [LARGE SCALE GENOMIC DNA]</scope>
    <source>
        <strain evidence="2">R1</strain>
        <tissue evidence="2">Leaf</tissue>
    </source>
</reference>
<evidence type="ECO:0000259" key="1">
    <source>
        <dbReference type="Pfam" id="PF13976"/>
    </source>
</evidence>
<dbReference type="Pfam" id="PF13976">
    <property type="entry name" value="gag_pre-integrs"/>
    <property type="match status" value="1"/>
</dbReference>
<dbReference type="EMBL" id="CP144752">
    <property type="protein sequence ID" value="WVZ90286.1"/>
    <property type="molecule type" value="Genomic_DNA"/>
</dbReference>
<protein>
    <recommendedName>
        <fullName evidence="1">GAG-pre-integrase domain-containing protein</fullName>
    </recommendedName>
</protein>
<gene>
    <name evidence="2" type="ORF">U9M48_036596</name>
</gene>